<feature type="compositionally biased region" description="Basic residues" evidence="1">
    <location>
        <begin position="93"/>
        <end position="109"/>
    </location>
</feature>
<evidence type="ECO:0000313" key="3">
    <source>
        <dbReference type="Proteomes" id="UP000265716"/>
    </source>
</evidence>
<feature type="compositionally biased region" description="Polar residues" evidence="1">
    <location>
        <begin position="1"/>
        <end position="29"/>
    </location>
</feature>
<evidence type="ECO:0000256" key="1">
    <source>
        <dbReference type="SAM" id="MobiDB-lite"/>
    </source>
</evidence>
<evidence type="ECO:0000313" key="2">
    <source>
        <dbReference type="EMBL" id="RHY45154.1"/>
    </source>
</evidence>
<feature type="region of interest" description="Disordered" evidence="1">
    <location>
        <begin position="1"/>
        <end position="35"/>
    </location>
</feature>
<sequence length="920" mass="102731">MASSIDLTSAANSSSVDDWGPSTKSNSVDLTAMPSPLRRRHEVISVGTDVTPPQREPTWIVVPSDSDDDDNDVKVTMAPTAHVNVSDAAPRPRPAKRTKNHLATSKKPRTAIPLPPAVATKYVWDDGRSRKVPQGWTFPDMTIAKLWMCWFHGSPEEGIGPFRELTQDDFESTTCVSYVRCWEVASVVMSAFLTIAVSNDLIDENKVAATPPATLARQFLAVFERIYPDEDPQTKLMSSCLSPSEWPQDDADVAIAPLVFPRGLTCEEMWRQWFHGTPTPLRQLQPSDFDSPDCKSHWSNAKQFIAHVATTAKSLDLVATKKAIALLDKNALDRVMDAAFTVLASKQEHALTTTQNTKHSVVDEALVAWLNNQAAAATPPPSDLPPLDSLVGGFPIKQLWHLWFHGDSLTRGTPYRRRRWVKDEATKAVLRELTKVAVKSRHLPEVPSIVSLERTSSAHLSTVLAQVLKELRAVFPVDERPFMQPDTTVRRLWSVLFNLPMPDPQPEGATSDHPKPTVVPTPSLVNSEIPRDMPKLSTNDPSPVLVFPRGLTCQEMWLRWFHGTPTPLRQLQPSHFDSPDCKCHWSIAKQFIQRLTTTAKLLDLVPTEKAMDGLDVVALDRVMDAAFTALVLLQKDQGTPQNTKHSVVDETLVACLNQAAAATPPPSDLPPLDSLVGGFPIKKLWRLWFHGDSLTRGTPYRRRRWVKDEATKAVLRELTKVAVKSRHLSEVPSIVSLEKTSSAHLSTVLAQVLKELRAVFPVDERPFMQPDTTVTRLWSVLFNLPMPEGVCDREKGKTTKVVAKFPSLSLRAMWVLWWKGDEDGGYRHREWTKGSAEALRKTKHVMEELGRCAAELNVSADELDAMDRDALQKLLPKLFDNLKGRITNARLRDMNLDNTCDAVYKGVVNVRRGRPPKLGR</sequence>
<feature type="region of interest" description="Disordered" evidence="1">
    <location>
        <begin position="85"/>
        <end position="110"/>
    </location>
</feature>
<dbReference type="EMBL" id="QUTC01008084">
    <property type="protein sequence ID" value="RHY45154.1"/>
    <property type="molecule type" value="Genomic_DNA"/>
</dbReference>
<gene>
    <name evidence="2" type="ORF">DYB38_011180</name>
</gene>
<name>A0A397CJT2_APHAT</name>
<dbReference type="Proteomes" id="UP000265716">
    <property type="component" value="Unassembled WGS sequence"/>
</dbReference>
<comment type="caution">
    <text evidence="2">The sequence shown here is derived from an EMBL/GenBank/DDBJ whole genome shotgun (WGS) entry which is preliminary data.</text>
</comment>
<accession>A0A397CJT2</accession>
<dbReference type="VEuPathDB" id="FungiDB:H257_05724"/>
<protein>
    <submittedName>
        <fullName evidence="2">Uncharacterized protein</fullName>
    </submittedName>
</protein>
<proteinExistence type="predicted"/>
<organism evidence="2 3">
    <name type="scientific">Aphanomyces astaci</name>
    <name type="common">Crayfish plague agent</name>
    <dbReference type="NCBI Taxonomy" id="112090"/>
    <lineage>
        <taxon>Eukaryota</taxon>
        <taxon>Sar</taxon>
        <taxon>Stramenopiles</taxon>
        <taxon>Oomycota</taxon>
        <taxon>Saprolegniomycetes</taxon>
        <taxon>Saprolegniales</taxon>
        <taxon>Verrucalvaceae</taxon>
        <taxon>Aphanomyces</taxon>
    </lineage>
</organism>
<dbReference type="AlphaFoldDB" id="A0A397CJT2"/>
<reference evidence="2 3" key="1">
    <citation type="submission" date="2018-08" db="EMBL/GenBank/DDBJ databases">
        <title>Aphanomyces genome sequencing and annotation.</title>
        <authorList>
            <person name="Minardi D."/>
            <person name="Oidtmann B."/>
            <person name="Van Der Giezen M."/>
            <person name="Studholme D.J."/>
        </authorList>
    </citation>
    <scope>NUCLEOTIDE SEQUENCE [LARGE SCALE GENOMIC DNA]</scope>
    <source>
        <strain evidence="2 3">SA</strain>
    </source>
</reference>